<gene>
    <name evidence="1" type="ORF">Asalp_28170</name>
</gene>
<organism evidence="1 2">
    <name type="scientific">Aeromonas salmonicida subsp. pectinolytica 34mel</name>
    <dbReference type="NCBI Taxonomy" id="1324960"/>
    <lineage>
        <taxon>Bacteria</taxon>
        <taxon>Pseudomonadati</taxon>
        <taxon>Pseudomonadota</taxon>
        <taxon>Gammaproteobacteria</taxon>
        <taxon>Aeromonadales</taxon>
        <taxon>Aeromonadaceae</taxon>
        <taxon>Aeromonas</taxon>
    </lineage>
</organism>
<dbReference type="EMBL" id="CP022426">
    <property type="protein sequence ID" value="ATP09938.1"/>
    <property type="molecule type" value="Genomic_DNA"/>
</dbReference>
<evidence type="ECO:0000313" key="1">
    <source>
        <dbReference type="EMBL" id="ATP09938.1"/>
    </source>
</evidence>
<dbReference type="AlphaFoldDB" id="A0A2D1QHS2"/>
<accession>A0A2D1QHS2</accession>
<reference evidence="2" key="1">
    <citation type="journal article" date="2018" name="BMC Genomics">
        <title>The complete and fully assembled genome sequence of Aeromonas salmonicida subsp. pectinolytica and its comparative analysis with other Aeromonas species: investigation of the mobilome in environmental and pathogenic strains.</title>
        <authorList>
            <person name="Pfeiffer F."/>
            <person name="Zamora-Lagos M.A."/>
            <person name="Blettinger M."/>
            <person name="Yeroslaviz A."/>
            <person name="Dahl A."/>
            <person name="Gruber S."/>
            <person name="Habermann B.H."/>
        </authorList>
    </citation>
    <scope>NUCLEOTIDE SEQUENCE [LARGE SCALE GENOMIC DNA]</scope>
    <source>
        <strain evidence="2">34mel</strain>
    </source>
</reference>
<protein>
    <submittedName>
        <fullName evidence="1">Uncharacterized protein</fullName>
    </submittedName>
</protein>
<dbReference type="Proteomes" id="UP000222916">
    <property type="component" value="Chromosome"/>
</dbReference>
<sequence length="71" mass="8102">MFLTPCTKAALQTVQCAALIAPYVFRQSAGAVLLSAMPRYQGNKRDDLRPDSFYVPVLYRRTFVWRCLIVC</sequence>
<evidence type="ECO:0000313" key="2">
    <source>
        <dbReference type="Proteomes" id="UP000222916"/>
    </source>
</evidence>
<name>A0A2D1QHS2_AERSA</name>
<proteinExistence type="predicted"/>